<gene>
    <name evidence="3" type="ORF">PPERSA_09438</name>
</gene>
<name>A0A0V0Q9Q9_PSEPJ</name>
<organism evidence="3 4">
    <name type="scientific">Pseudocohnilembus persalinus</name>
    <name type="common">Ciliate</name>
    <dbReference type="NCBI Taxonomy" id="266149"/>
    <lineage>
        <taxon>Eukaryota</taxon>
        <taxon>Sar</taxon>
        <taxon>Alveolata</taxon>
        <taxon>Ciliophora</taxon>
        <taxon>Intramacronucleata</taxon>
        <taxon>Oligohymenophorea</taxon>
        <taxon>Scuticociliatia</taxon>
        <taxon>Philasterida</taxon>
        <taxon>Pseudocohnilembidae</taxon>
        <taxon>Pseudocohnilembus</taxon>
    </lineage>
</organism>
<keyword evidence="4" id="KW-1185">Reference proteome</keyword>
<evidence type="ECO:0000313" key="3">
    <source>
        <dbReference type="EMBL" id="KRW98913.1"/>
    </source>
</evidence>
<evidence type="ECO:0000256" key="2">
    <source>
        <dbReference type="SAM" id="MobiDB-lite"/>
    </source>
</evidence>
<evidence type="ECO:0000313" key="4">
    <source>
        <dbReference type="Proteomes" id="UP000054937"/>
    </source>
</evidence>
<feature type="region of interest" description="Disordered" evidence="2">
    <location>
        <begin position="486"/>
        <end position="517"/>
    </location>
</feature>
<comment type="caution">
    <text evidence="3">The sequence shown here is derived from an EMBL/GenBank/DDBJ whole genome shotgun (WGS) entry which is preliminary data.</text>
</comment>
<evidence type="ECO:0000256" key="1">
    <source>
        <dbReference type="SAM" id="Coils"/>
    </source>
</evidence>
<feature type="region of interest" description="Disordered" evidence="2">
    <location>
        <begin position="547"/>
        <end position="595"/>
    </location>
</feature>
<accession>A0A0V0Q9Q9</accession>
<dbReference type="OrthoDB" id="313604at2759"/>
<feature type="coiled-coil region" evidence="1">
    <location>
        <begin position="675"/>
        <end position="739"/>
    </location>
</feature>
<dbReference type="EMBL" id="LDAU01000225">
    <property type="protein sequence ID" value="KRW98913.1"/>
    <property type="molecule type" value="Genomic_DNA"/>
</dbReference>
<feature type="compositionally biased region" description="Polar residues" evidence="2">
    <location>
        <begin position="564"/>
        <end position="591"/>
    </location>
</feature>
<protein>
    <submittedName>
        <fullName evidence="3">Uncharacterized protein</fullName>
    </submittedName>
</protein>
<proteinExistence type="predicted"/>
<dbReference type="InParanoid" id="A0A0V0Q9Q9"/>
<feature type="compositionally biased region" description="Low complexity" evidence="2">
    <location>
        <begin position="494"/>
        <end position="516"/>
    </location>
</feature>
<feature type="coiled-coil region" evidence="1">
    <location>
        <begin position="177"/>
        <end position="253"/>
    </location>
</feature>
<sequence>MEPIKNTYNQQQMNQNVNSNFNEQPLQHQQQQAINTSGFYQQQQHYQQQQETQINNFVPQQNQRSRYNSQSPERELMGYSQMIPQNQSKLNQQPQQLQNAGQFNNQVENKSLDYAIHASLPNDIYELKSWVIDLRKEVENQKQQNQFLESKNKEQELFLSKQRDNYETFRNKVLNDNHQDKNEMLHLQDEIMNLQEKIYEVQKSEDNLQIENKSLKDKLEHEQLIKIRLEEQIRELEQKIQLTEEQIQQNFQKNVYINSVINFKALLFQRQKQKQIDRKEDDYMHMKQIDDQNKLRIQTLQDKIDQLEDQLRKANQFITKDQEDKEINLQKIKEIQGKSQQLQQDMEESELERFKGEVYQNKQQNLDKNQQEINLQMQIEKLSVEVQQLRALLNQSEMEMKILKDHNNHLLSQIQNMANQRGFDLSEQYMQLQKTLADKEKLAQDAMQAQQRLLEQQAYQQQIQLQQQQQQHYQRGRQGYQEFQLEESKSYTPQKQPVQQQAPYQYQQEQDQQQQEQDIDLDFQYKSRSPERTKMIKPKDQGIFYKEEETKVGVSPPGRRHANYNIQNRNQDYQQQESSNVYARPRQSNYEQDVKQKQIQEKFDYDQYMKQFQMNKSRSRKTLKQEYLNGHYNQSPQQKQQRQQSPIYQNDYPQQFQTTQQVIGNMQGVDQQDNAQKIENELMYINMEKEKLTAEIKKLEQAKRTGQTIKRRREAEQELEMVEKNISNLKIQLRKMNVLHRQ</sequence>
<dbReference type="Proteomes" id="UP000054937">
    <property type="component" value="Unassembled WGS sequence"/>
</dbReference>
<reference evidence="3 4" key="1">
    <citation type="journal article" date="2015" name="Sci. Rep.">
        <title>Genome of the facultative scuticociliatosis pathogen Pseudocohnilembus persalinus provides insight into its virulence through horizontal gene transfer.</title>
        <authorList>
            <person name="Xiong J."/>
            <person name="Wang G."/>
            <person name="Cheng J."/>
            <person name="Tian M."/>
            <person name="Pan X."/>
            <person name="Warren A."/>
            <person name="Jiang C."/>
            <person name="Yuan D."/>
            <person name="Miao W."/>
        </authorList>
    </citation>
    <scope>NUCLEOTIDE SEQUENCE [LARGE SCALE GENOMIC DNA]</scope>
    <source>
        <strain evidence="3">36N120E</strain>
    </source>
</reference>
<feature type="coiled-coil region" evidence="1">
    <location>
        <begin position="290"/>
        <end position="456"/>
    </location>
</feature>
<dbReference type="AlphaFoldDB" id="A0A0V0Q9Q9"/>
<keyword evidence="1" id="KW-0175">Coiled coil</keyword>